<protein>
    <submittedName>
        <fullName evidence="2">DUF5017 domain-containing protein</fullName>
    </submittedName>
</protein>
<dbReference type="PROSITE" id="PS51257">
    <property type="entry name" value="PROKAR_LIPOPROTEIN"/>
    <property type="match status" value="1"/>
</dbReference>
<dbReference type="EMBL" id="QSSV01000008">
    <property type="protein sequence ID" value="RGM13705.1"/>
    <property type="molecule type" value="Genomic_DNA"/>
</dbReference>
<sequence length="620" mass="70456">MNKKFIYSLCAAAFLMTGCDYNEDNFPGYDEGGRPTDVAKIVYTLTDADYDAMGKDVKKNKYFSADAMPDDYIPDWLAKTYLGADLNSSAKITYRFKTVYPKYNDIPYLQLTEEDYTIIHGEGYYGAYLNEDTESKMYKILNEKYADAEDGAFSFIEYQYNKDAKPEKVETPIAKYDFEDLTKGDLEKISGWYISAKGNKWTVGEYSKNKYLQFTANKADGPAEAWLVTPAIKVEGADKKFAWDVKVGYWKHDGLQVLISTDFDGKDVTKATWDDVTSKFTIPQEPAKNWGDFGQAGIMNLDDYADKTIHIAFHYTGDPEEGKTTSYQIDNIVVGKDIPTVVNTELRFALYERKKNKWELFKNSAEAQFIALDDYTSMGTDDGQPGKDYSFSSTVKAENYIPRYLTNADELLYPIGGDTCTVIYRYYAGSGKYQANADQYIYNDTVNVWQYCDNIVIETRPYAYNGTEWLYSPSILINLPVEKNNAEVSAFYQAITDWVKENHSEYVTSYGNNDYYYGGSAYQNNFDFRVSAWQGQGTYDGMSSDEITALMWERLPEAFPHALEVLYADAAPADNGVDVIYTINFGIYDGSSTTTYTIQYKVIGKGKFEYVEDSLQKAAV</sequence>
<proteinExistence type="predicted"/>
<dbReference type="RefSeq" id="WP_022104518.1">
    <property type="nucleotide sequence ID" value="NZ_BAABYC010000001.1"/>
</dbReference>
<dbReference type="EMBL" id="QSBD01000017">
    <property type="protein sequence ID" value="RGW96290.1"/>
    <property type="molecule type" value="Genomic_DNA"/>
</dbReference>
<gene>
    <name evidence="4" type="ORF">DW853_04395</name>
    <name evidence="3" type="ORF">DWV41_11370</name>
    <name evidence="5" type="ORF">DWZ78_07315</name>
    <name evidence="2" type="ORF">DXC34_07905</name>
</gene>
<dbReference type="NCBIfam" id="NF038128">
    <property type="entry name" value="choice_anch_J"/>
    <property type="match status" value="1"/>
</dbReference>
<evidence type="ECO:0000313" key="4">
    <source>
        <dbReference type="EMBL" id="RHC32467.1"/>
    </source>
</evidence>
<dbReference type="Proteomes" id="UP000285305">
    <property type="component" value="Unassembled WGS sequence"/>
</dbReference>
<evidence type="ECO:0000313" key="2">
    <source>
        <dbReference type="EMBL" id="RGM13705.1"/>
    </source>
</evidence>
<organism evidence="2 6">
    <name type="scientific">Bacteroides stercoris</name>
    <dbReference type="NCBI Taxonomy" id="46506"/>
    <lineage>
        <taxon>Bacteria</taxon>
        <taxon>Pseudomonadati</taxon>
        <taxon>Bacteroidota</taxon>
        <taxon>Bacteroidia</taxon>
        <taxon>Bacteroidales</taxon>
        <taxon>Bacteroidaceae</taxon>
        <taxon>Bacteroides</taxon>
    </lineage>
</organism>
<dbReference type="Proteomes" id="UP000284777">
    <property type="component" value="Unassembled WGS sequence"/>
</dbReference>
<dbReference type="EMBL" id="QSHQ01000005">
    <property type="protein sequence ID" value="RHC32467.1"/>
    <property type="molecule type" value="Genomic_DNA"/>
</dbReference>
<dbReference type="InterPro" id="IPR032185">
    <property type="entry name" value="DUF5017"/>
</dbReference>
<evidence type="ECO:0000313" key="5">
    <source>
        <dbReference type="EMBL" id="RHM19726.1"/>
    </source>
</evidence>
<accession>A0A3E4TQ79</accession>
<dbReference type="EMBL" id="QRPN01000005">
    <property type="protein sequence ID" value="RHM19726.1"/>
    <property type="molecule type" value="Genomic_DNA"/>
</dbReference>
<evidence type="ECO:0000313" key="8">
    <source>
        <dbReference type="Proteomes" id="UP000284777"/>
    </source>
</evidence>
<reference evidence="6 7" key="1">
    <citation type="submission" date="2018-08" db="EMBL/GenBank/DDBJ databases">
        <title>A genome reference for cultivated species of the human gut microbiota.</title>
        <authorList>
            <person name="Zou Y."/>
            <person name="Xue W."/>
            <person name="Luo G."/>
        </authorList>
    </citation>
    <scope>NUCLEOTIDE SEQUENCE [LARGE SCALE GENOMIC DNA]</scope>
    <source>
        <strain evidence="3 8">AF05-4</strain>
        <strain evidence="5 7">AF35-20</strain>
        <strain evidence="4 9">AM36-9BH</strain>
        <strain evidence="2 6">TF03-6</strain>
    </source>
</reference>
<evidence type="ECO:0000313" key="7">
    <source>
        <dbReference type="Proteomes" id="UP000284604"/>
    </source>
</evidence>
<evidence type="ECO:0000313" key="9">
    <source>
        <dbReference type="Proteomes" id="UP000285305"/>
    </source>
</evidence>
<evidence type="ECO:0000259" key="1">
    <source>
        <dbReference type="Pfam" id="PF16409"/>
    </source>
</evidence>
<evidence type="ECO:0000313" key="3">
    <source>
        <dbReference type="EMBL" id="RGW96290.1"/>
    </source>
</evidence>
<feature type="domain" description="DUF5017" evidence="1">
    <location>
        <begin position="241"/>
        <end position="325"/>
    </location>
</feature>
<dbReference type="Proteomes" id="UP000284604">
    <property type="component" value="Unassembled WGS sequence"/>
</dbReference>
<dbReference type="Proteomes" id="UP000261223">
    <property type="component" value="Unassembled WGS sequence"/>
</dbReference>
<evidence type="ECO:0000313" key="6">
    <source>
        <dbReference type="Proteomes" id="UP000261223"/>
    </source>
</evidence>
<dbReference type="AlphaFoldDB" id="A0A3E4TQ79"/>
<comment type="caution">
    <text evidence="2">The sequence shown here is derived from an EMBL/GenBank/DDBJ whole genome shotgun (WGS) entry which is preliminary data.</text>
</comment>
<dbReference type="Pfam" id="PF16409">
    <property type="entry name" value="DUF5017"/>
    <property type="match status" value="1"/>
</dbReference>
<name>A0A3E4TQ79_BACSE</name>